<dbReference type="EMBL" id="CM042023">
    <property type="protein sequence ID" value="KAI3811910.1"/>
    <property type="molecule type" value="Genomic_DNA"/>
</dbReference>
<organism evidence="1 2">
    <name type="scientific">Smallanthus sonchifolius</name>
    <dbReference type="NCBI Taxonomy" id="185202"/>
    <lineage>
        <taxon>Eukaryota</taxon>
        <taxon>Viridiplantae</taxon>
        <taxon>Streptophyta</taxon>
        <taxon>Embryophyta</taxon>
        <taxon>Tracheophyta</taxon>
        <taxon>Spermatophyta</taxon>
        <taxon>Magnoliopsida</taxon>
        <taxon>eudicotyledons</taxon>
        <taxon>Gunneridae</taxon>
        <taxon>Pentapetalae</taxon>
        <taxon>asterids</taxon>
        <taxon>campanulids</taxon>
        <taxon>Asterales</taxon>
        <taxon>Asteraceae</taxon>
        <taxon>Asteroideae</taxon>
        <taxon>Heliantheae alliance</taxon>
        <taxon>Millerieae</taxon>
        <taxon>Smallanthus</taxon>
    </lineage>
</organism>
<reference evidence="2" key="1">
    <citation type="journal article" date="2022" name="Mol. Ecol. Resour.">
        <title>The genomes of chicory, endive, great burdock and yacon provide insights into Asteraceae palaeo-polyploidization history and plant inulin production.</title>
        <authorList>
            <person name="Fan W."/>
            <person name="Wang S."/>
            <person name="Wang H."/>
            <person name="Wang A."/>
            <person name="Jiang F."/>
            <person name="Liu H."/>
            <person name="Zhao H."/>
            <person name="Xu D."/>
            <person name="Zhang Y."/>
        </authorList>
    </citation>
    <scope>NUCLEOTIDE SEQUENCE [LARGE SCALE GENOMIC DNA]</scope>
    <source>
        <strain evidence="2">cv. Yunnan</strain>
    </source>
</reference>
<evidence type="ECO:0000313" key="1">
    <source>
        <dbReference type="EMBL" id="KAI3811910.1"/>
    </source>
</evidence>
<reference evidence="1 2" key="2">
    <citation type="journal article" date="2022" name="Mol. Ecol. Resour.">
        <title>The genomes of chicory, endive, great burdock and yacon provide insights into Asteraceae paleo-polyploidization history and plant inulin production.</title>
        <authorList>
            <person name="Fan W."/>
            <person name="Wang S."/>
            <person name="Wang H."/>
            <person name="Wang A."/>
            <person name="Jiang F."/>
            <person name="Liu H."/>
            <person name="Zhao H."/>
            <person name="Xu D."/>
            <person name="Zhang Y."/>
        </authorList>
    </citation>
    <scope>NUCLEOTIDE SEQUENCE [LARGE SCALE GENOMIC DNA]</scope>
    <source>
        <strain evidence="2">cv. Yunnan</strain>
        <tissue evidence="1">Leaves</tissue>
    </source>
</reference>
<accession>A0ACB9IX27</accession>
<sequence>MAEKKQLVLVVEGTAALCPHWQTIVSDYLEKVIRKFCGNEAMETTSSIVELALVQFNAHGSYSSCLVQRSGWARNVDYFLEWLLCMHFSGGGFCDAAIAEGLAEVLMMCPPPNGTQTQPTEVFQRHCILVAASNPYPLPMPVYRPPNKNEMWLESRLSDAETVAKSFPQSCISLSVICPKQLPKLKAIYNAGKRNPSATAPTIDFVKNPHYLILISEDFMEACAVLSPSGITNSLSNQSPSDMEVTSVSTVSEPPPTSVSPVNESLLTQRPVFVGNMPLATVKVEPSTVSPVASPQAVKTYSPSSMSQELISSSDNLQDLKPGVSNIQQPLRPAGPVNVSILNNLSQARLASPTVLAGGTASGISFVGGNPMVIHMSNMISGSGSAPLAGIAQVAQHSGTVMVAPGMSQQVQGMHSVGVNKIGTNVGLTQQTSSALQSGRPKYVKIWEGELRGKRQNQIVTITRLEAYVTSSSAESLAEDWPSTLLIDKLISQDHINSKQPVGKCELIVFRALNQHGFLGQMQDKKLTLLLSVSDKVCRLIGMLFPGDKVAFKPYISGQQPSQQQQRVGPGTIQGAGGQTQVAGVGQGQASSPGLKPKPE</sequence>
<name>A0ACB9IX27_9ASTR</name>
<proteinExistence type="predicted"/>
<keyword evidence="2" id="KW-1185">Reference proteome</keyword>
<protein>
    <submittedName>
        <fullName evidence="1">Uncharacterized protein</fullName>
    </submittedName>
</protein>
<comment type="caution">
    <text evidence="1">The sequence shown here is derived from an EMBL/GenBank/DDBJ whole genome shotgun (WGS) entry which is preliminary data.</text>
</comment>
<dbReference type="Proteomes" id="UP001056120">
    <property type="component" value="Linkage Group LG06"/>
</dbReference>
<gene>
    <name evidence="1" type="ORF">L1987_16606</name>
</gene>
<evidence type="ECO:0000313" key="2">
    <source>
        <dbReference type="Proteomes" id="UP001056120"/>
    </source>
</evidence>